<dbReference type="InterPro" id="IPR027417">
    <property type="entry name" value="P-loop_NTPase"/>
</dbReference>
<dbReference type="HOGENOM" id="CLU_040729_9_3_1"/>
<dbReference type="EMBL" id="DS268427">
    <property type="protein sequence ID" value="EFO93601.1"/>
    <property type="molecule type" value="Genomic_DNA"/>
</dbReference>
<dbReference type="CDD" id="cd00878">
    <property type="entry name" value="Arf_Arl"/>
    <property type="match status" value="1"/>
</dbReference>
<protein>
    <submittedName>
        <fullName evidence="7">CRE-ARF-1.1 protein</fullName>
    </submittedName>
</protein>
<dbReference type="GO" id="GO:0030010">
    <property type="term" value="P:establishment of cell polarity"/>
    <property type="evidence" value="ECO:0007669"/>
    <property type="project" value="UniProtKB-ARBA"/>
</dbReference>
<feature type="binding site" evidence="4">
    <location>
        <begin position="93"/>
        <end position="100"/>
    </location>
    <ligand>
        <name>GTP</name>
        <dbReference type="ChEBI" id="CHEBI:37565"/>
    </ligand>
</feature>
<evidence type="ECO:0000256" key="6">
    <source>
        <dbReference type="RuleBase" id="RU003925"/>
    </source>
</evidence>
<dbReference type="Pfam" id="PF00025">
    <property type="entry name" value="Arf"/>
    <property type="match status" value="1"/>
</dbReference>
<dbReference type="PANTHER" id="PTHR11711">
    <property type="entry name" value="ADP RIBOSYLATION FACTOR-RELATED"/>
    <property type="match status" value="1"/>
</dbReference>
<evidence type="ECO:0000313" key="8">
    <source>
        <dbReference type="Proteomes" id="UP000008281"/>
    </source>
</evidence>
<dbReference type="GO" id="GO:0046872">
    <property type="term" value="F:metal ion binding"/>
    <property type="evidence" value="ECO:0007669"/>
    <property type="project" value="UniProtKB-KW"/>
</dbReference>
<dbReference type="Gene3D" id="3.40.50.300">
    <property type="entry name" value="P-loop containing nucleotide triphosphate hydrolases"/>
    <property type="match status" value="1"/>
</dbReference>
<keyword evidence="8" id="KW-1185">Reference proteome</keyword>
<dbReference type="InterPro" id="IPR024156">
    <property type="entry name" value="Small_GTPase_ARF"/>
</dbReference>
<organism evidence="8">
    <name type="scientific">Caenorhabditis remanei</name>
    <name type="common">Caenorhabditis vulgaris</name>
    <dbReference type="NCBI Taxonomy" id="31234"/>
    <lineage>
        <taxon>Eukaryota</taxon>
        <taxon>Metazoa</taxon>
        <taxon>Ecdysozoa</taxon>
        <taxon>Nematoda</taxon>
        <taxon>Chromadorea</taxon>
        <taxon>Rhabditida</taxon>
        <taxon>Rhabditina</taxon>
        <taxon>Rhabditomorpha</taxon>
        <taxon>Rhabditoidea</taxon>
        <taxon>Rhabditidae</taxon>
        <taxon>Peloderinae</taxon>
        <taxon>Caenorhabditis</taxon>
    </lineage>
</organism>
<name>E3M7G7_CAERE</name>
<dbReference type="SUPFAM" id="SSF52540">
    <property type="entry name" value="P-loop containing nucleoside triphosphate hydrolases"/>
    <property type="match status" value="1"/>
</dbReference>
<feature type="binding site" evidence="4">
    <location>
        <begin position="195"/>
        <end position="198"/>
    </location>
    <ligand>
        <name>GTP</name>
        <dbReference type="ChEBI" id="CHEBI:37565"/>
    </ligand>
</feature>
<keyword evidence="3 4" id="KW-0342">GTP-binding</keyword>
<dbReference type="SMART" id="SM00177">
    <property type="entry name" value="ARF"/>
    <property type="match status" value="1"/>
</dbReference>
<keyword evidence="5" id="KW-0460">Magnesium</keyword>
<dbReference type="Proteomes" id="UP000008281">
    <property type="component" value="Unassembled WGS sequence"/>
</dbReference>
<evidence type="ECO:0000256" key="3">
    <source>
        <dbReference type="ARBA" id="ARBA00023134"/>
    </source>
</evidence>
<keyword evidence="2 4" id="KW-0547">Nucleotide-binding</keyword>
<evidence type="ECO:0000256" key="2">
    <source>
        <dbReference type="ARBA" id="ARBA00022741"/>
    </source>
</evidence>
<reference evidence="7" key="1">
    <citation type="submission" date="2007-07" db="EMBL/GenBank/DDBJ databases">
        <title>PCAP assembly of the Caenorhabditis remanei genome.</title>
        <authorList>
            <consortium name="The Caenorhabditis remanei Sequencing Consortium"/>
            <person name="Wilson R.K."/>
        </authorList>
    </citation>
    <scope>NUCLEOTIDE SEQUENCE [LARGE SCALE GENOMIC DNA]</scope>
    <source>
        <strain evidence="7">PB4641</strain>
    </source>
</reference>
<dbReference type="InterPro" id="IPR006689">
    <property type="entry name" value="Small_GTPase_ARF/SAR"/>
</dbReference>
<accession>E3M7G7</accession>
<dbReference type="FunFam" id="3.40.50.300:FF:000412">
    <property type="entry name" value="ADP-ribosylation factor 1"/>
    <property type="match status" value="1"/>
</dbReference>
<dbReference type="GO" id="GO:0005525">
    <property type="term" value="F:GTP binding"/>
    <property type="evidence" value="ECO:0007669"/>
    <property type="project" value="UniProtKB-KW"/>
</dbReference>
<dbReference type="AlphaFoldDB" id="E3M7G7"/>
<dbReference type="NCBIfam" id="TIGR00231">
    <property type="entry name" value="small_GTP"/>
    <property type="match status" value="1"/>
</dbReference>
<comment type="similarity">
    <text evidence="1 6">Belongs to the small GTPase superfamily. Arf family.</text>
</comment>
<sequence length="263" mass="30677">MLRNLSTTNGRSLESEQVFHNVFFLNWEHVKPGQLRHQHVELRCRIKENEIYITFQQNLFRRKNFSYSKMGVLYSKFSSYLFPNIECRTLMLGLDGAGKTTILYKLKLNETVNTIPTIGFNVETVTFQKLTLTVWDVGGQQKIRALWKYYFPNTTTLVFVVDSSDIERLPDAKEELFNLLAEQELADAQLLVFANKQDMPNAKSPAELTHLLDLGSIKNREVLFLELFFRRKKDFQWYICGTNAHTGQGLYDGLMWVKKQMKA</sequence>
<dbReference type="PROSITE" id="PS51417">
    <property type="entry name" value="ARF"/>
    <property type="match status" value="1"/>
</dbReference>
<proteinExistence type="inferred from homology"/>
<dbReference type="PRINTS" id="PR00328">
    <property type="entry name" value="SAR1GTPBP"/>
</dbReference>
<dbReference type="InterPro" id="IPR005225">
    <property type="entry name" value="Small_GTP-bd"/>
</dbReference>
<dbReference type="GO" id="GO:0003924">
    <property type="term" value="F:GTPase activity"/>
    <property type="evidence" value="ECO:0007669"/>
    <property type="project" value="InterPro"/>
</dbReference>
<gene>
    <name evidence="7" type="primary">Cre-arf-1.1</name>
    <name evidence="7" type="ORF">CRE_12528</name>
</gene>
<dbReference type="OrthoDB" id="2011769at2759"/>
<dbReference type="InParanoid" id="E3M7G7"/>
<dbReference type="eggNOG" id="KOG0070">
    <property type="taxonomic scope" value="Eukaryota"/>
</dbReference>
<dbReference type="OMA" id="IECRTLM"/>
<dbReference type="SMART" id="SM00178">
    <property type="entry name" value="SAR"/>
    <property type="match status" value="1"/>
</dbReference>
<evidence type="ECO:0000256" key="1">
    <source>
        <dbReference type="ARBA" id="ARBA00010290"/>
    </source>
</evidence>
<feature type="binding site" evidence="4">
    <location>
        <position position="139"/>
    </location>
    <ligand>
        <name>GTP</name>
        <dbReference type="ChEBI" id="CHEBI:37565"/>
    </ligand>
</feature>
<keyword evidence="5" id="KW-0479">Metal-binding</keyword>
<feature type="binding site" evidence="5">
    <location>
        <position position="117"/>
    </location>
    <ligand>
        <name>Mg(2+)</name>
        <dbReference type="ChEBI" id="CHEBI:18420"/>
    </ligand>
</feature>
<dbReference type="FunCoup" id="E3M7G7">
    <property type="interactions" value="99"/>
</dbReference>
<evidence type="ECO:0000256" key="5">
    <source>
        <dbReference type="PIRSR" id="PIRSR606689-2"/>
    </source>
</evidence>
<evidence type="ECO:0000256" key="4">
    <source>
        <dbReference type="PIRSR" id="PIRSR606689-1"/>
    </source>
</evidence>
<evidence type="ECO:0000313" key="7">
    <source>
        <dbReference type="EMBL" id="EFO93601.1"/>
    </source>
</evidence>
<feature type="binding site" evidence="5">
    <location>
        <position position="100"/>
    </location>
    <ligand>
        <name>Mg(2+)</name>
        <dbReference type="ChEBI" id="CHEBI:18420"/>
    </ligand>
</feature>
<dbReference type="STRING" id="31234.E3M7G7"/>